<dbReference type="Proteomes" id="UP000054785">
    <property type="component" value="Unassembled WGS sequence"/>
</dbReference>
<reference evidence="2 3" key="1">
    <citation type="submission" date="2015-11" db="EMBL/GenBank/DDBJ databases">
        <title>Genomic analysis of 38 Legionella species identifies large and diverse effector repertoires.</title>
        <authorList>
            <person name="Burstein D."/>
            <person name="Amaro F."/>
            <person name="Zusman T."/>
            <person name="Lifshitz Z."/>
            <person name="Cohen O."/>
            <person name="Gilbert J.A."/>
            <person name="Pupko T."/>
            <person name="Shuman H.A."/>
            <person name="Segal G."/>
        </authorList>
    </citation>
    <scope>NUCLEOTIDE SEQUENCE [LARGE SCALE GENOMIC DNA]</scope>
    <source>
        <strain evidence="2 3">ATCC 49504</strain>
    </source>
</reference>
<gene>
    <name evidence="2" type="ORF">Lgee_1883</name>
</gene>
<comment type="caution">
    <text evidence="2">The sequence shown here is derived from an EMBL/GenBank/DDBJ whole genome shotgun (WGS) entry which is preliminary data.</text>
</comment>
<feature type="transmembrane region" description="Helical" evidence="1">
    <location>
        <begin position="253"/>
        <end position="270"/>
    </location>
</feature>
<organism evidence="2 3">
    <name type="scientific">Legionella geestiana</name>
    <dbReference type="NCBI Taxonomy" id="45065"/>
    <lineage>
        <taxon>Bacteria</taxon>
        <taxon>Pseudomonadati</taxon>
        <taxon>Pseudomonadota</taxon>
        <taxon>Gammaproteobacteria</taxon>
        <taxon>Legionellales</taxon>
        <taxon>Legionellaceae</taxon>
        <taxon>Legionella</taxon>
    </lineage>
</organism>
<keyword evidence="1" id="KW-1133">Transmembrane helix</keyword>
<feature type="transmembrane region" description="Helical" evidence="1">
    <location>
        <begin position="144"/>
        <end position="170"/>
    </location>
</feature>
<name>A0A0W0TNV6_9GAMM</name>
<proteinExistence type="predicted"/>
<keyword evidence="1" id="KW-0472">Membrane</keyword>
<dbReference type="STRING" id="45065.Lgee_1883"/>
<feature type="transmembrane region" description="Helical" evidence="1">
    <location>
        <begin position="70"/>
        <end position="90"/>
    </location>
</feature>
<feature type="transmembrane region" description="Helical" evidence="1">
    <location>
        <begin position="102"/>
        <end position="124"/>
    </location>
</feature>
<accession>A0A0W0TNV6</accession>
<evidence type="ECO:0000313" key="3">
    <source>
        <dbReference type="Proteomes" id="UP000054785"/>
    </source>
</evidence>
<evidence type="ECO:0000256" key="1">
    <source>
        <dbReference type="SAM" id="Phobius"/>
    </source>
</evidence>
<sequence>MSFRVGLAFALMAVILPLSPKMPSISLDGAWAYALSEAVGRGLVFGRDIVFTLGPYAPVYTKVFHPATDALTLFAGLLLALSTAGGLYLLMRGRGWQPLAVWFLLLPGIACSRDALFLAIPLIAGLGLLKTTRAVSAAGLLAPIGLLALVKGTFLLFGMAVLGLSACLLIKRREAGTLLSPLLTMSVFWMLAGQPVGALFDYLSTSIHMALAFSEPMALGGPLSDILLYLSSVTGILWVLLKSREMTSRTRRWVVTLCFLYLFVCFKAAFTRHGGHAFTAALAPLLVTLLLPAFVRLRDVLPALVPAAITFFTITANATAPDLLRNSLITWRTFQHGIHMRLTHPEWLRENHALTRMYWNSRTPLPQLPGRVDIYSFDQTTLLAANLNWSPRPVFQSYSVFDKTLAGMNRAHLLGEHAPDNILFRLAPVDNRLPALEDGASWPALLSLYQSKGVVQGFLWLEKKREAPLNLPAPERDCKRFKLGEAVSVAKNERTFATLQIKPSLTGRLITTLYHASPLHISLTRSDNTLKRYRINASMAEAGFLLSPLVESTDDFAALSAGQTLQRESFVSTFTVEAHHIWQWQRHFTVCQWAE</sequence>
<dbReference type="AlphaFoldDB" id="A0A0W0TNV6"/>
<dbReference type="EMBL" id="LNYC01000072">
    <property type="protein sequence ID" value="KTC97222.1"/>
    <property type="molecule type" value="Genomic_DNA"/>
</dbReference>
<feature type="transmembrane region" description="Helical" evidence="1">
    <location>
        <begin position="223"/>
        <end position="241"/>
    </location>
</feature>
<feature type="transmembrane region" description="Helical" evidence="1">
    <location>
        <begin position="182"/>
        <end position="203"/>
    </location>
</feature>
<keyword evidence="3" id="KW-1185">Reference proteome</keyword>
<feature type="transmembrane region" description="Helical" evidence="1">
    <location>
        <begin position="276"/>
        <end position="295"/>
    </location>
</feature>
<dbReference type="PATRIC" id="fig|45065.4.peg.2043"/>
<evidence type="ECO:0000313" key="2">
    <source>
        <dbReference type="EMBL" id="KTC97222.1"/>
    </source>
</evidence>
<protein>
    <submittedName>
        <fullName evidence="2">Transmembrane protein</fullName>
    </submittedName>
</protein>
<keyword evidence="1 2" id="KW-0812">Transmembrane</keyword>
<feature type="transmembrane region" description="Helical" evidence="1">
    <location>
        <begin position="300"/>
        <end position="320"/>
    </location>
</feature>